<dbReference type="SUPFAM" id="SSF57701">
    <property type="entry name" value="Zn2/Cys6 DNA-binding domain"/>
    <property type="match status" value="1"/>
</dbReference>
<sequence>MSSDGENDINQGPACVQCRKKKHKCSRGEPCQSCLASGSTCFYTEYKKRGAKPGYIETLTRRMDQLESLVLGQSLLLASQGHIPPIKNEDTLKQTLDQVRNTLNSAKSNGSAEMASNHGSPQQERERKRKRSYYSETDFDSILPPEGLLVELVRLHFERIHPWIPILHQLTFEQNFKTRNRSEIVLAAITAATIKFTDLDHTQQKYYYKRCRQAVILASMDRFSVETLQASVIIAYDTIGSGRGPRSWSIVSSATRVVEQLGLAGEDDDMEKNKLLNRVGFLSPPKNLTETEERRRIFWSIFQMDRFCSVTTGWNTSLTSTDVKRRLPTNGEWFKERIYKQARYFNISDPDVDSTDANDALGGYAYLIEATECLNRVACFLLREKIDFTTRDGLRRWFDGFQALDAMLVRWKTFLPEKWQVATVNPTGGMDENLTLAHISHNTSVLLLHHNVAYPPTDLNIRLPSLNSSQTCFAAAMEITTITSQFLVHVRIAVSPPFAFCLFVAARTILAHSLHYRTDLDPSFGVLVQSLREISKRWAANGPETDNLAGKLATKLEKAKHMNSPINAREAVFEDDEGDDLMFSLASPTLIEGFGTYALHPLASAGDQVITDNANVGSASTISSSSNIEFELPHNLTDFDHIFTWADDPRSVRTNL</sequence>
<dbReference type="InterPro" id="IPR007219">
    <property type="entry name" value="XnlR_reg_dom"/>
</dbReference>
<evidence type="ECO:0000256" key="1">
    <source>
        <dbReference type="ARBA" id="ARBA00004123"/>
    </source>
</evidence>
<dbReference type="Pfam" id="PF00172">
    <property type="entry name" value="Zn_clus"/>
    <property type="match status" value="1"/>
</dbReference>
<protein>
    <recommendedName>
        <fullName evidence="7">Zn(2)-C6 fungal-type domain-containing protein</fullName>
    </recommendedName>
</protein>
<evidence type="ECO:0000256" key="6">
    <source>
        <dbReference type="SAM" id="MobiDB-lite"/>
    </source>
</evidence>
<dbReference type="Proteomes" id="UP000654370">
    <property type="component" value="Unassembled WGS sequence"/>
</dbReference>
<keyword evidence="3" id="KW-0805">Transcription regulation</keyword>
<keyword evidence="2" id="KW-0479">Metal-binding</keyword>
<dbReference type="CDD" id="cd12148">
    <property type="entry name" value="fungal_TF_MHR"/>
    <property type="match status" value="1"/>
</dbReference>
<dbReference type="GO" id="GO:0005634">
    <property type="term" value="C:nucleus"/>
    <property type="evidence" value="ECO:0007669"/>
    <property type="project" value="UniProtKB-SubCell"/>
</dbReference>
<dbReference type="GO" id="GO:0003677">
    <property type="term" value="F:DNA binding"/>
    <property type="evidence" value="ECO:0007669"/>
    <property type="project" value="InterPro"/>
</dbReference>
<evidence type="ECO:0000256" key="4">
    <source>
        <dbReference type="ARBA" id="ARBA00023163"/>
    </source>
</evidence>
<dbReference type="Pfam" id="PF04082">
    <property type="entry name" value="Fungal_trans"/>
    <property type="match status" value="1"/>
</dbReference>
<feature type="region of interest" description="Disordered" evidence="6">
    <location>
        <begin position="106"/>
        <end position="131"/>
    </location>
</feature>
<feature type="domain" description="Zn(2)-C6 fungal-type" evidence="7">
    <location>
        <begin position="14"/>
        <end position="43"/>
    </location>
</feature>
<evidence type="ECO:0000313" key="9">
    <source>
        <dbReference type="Proteomes" id="UP000654370"/>
    </source>
</evidence>
<keyword evidence="5" id="KW-0539">Nucleus</keyword>
<dbReference type="PANTHER" id="PTHR47338:SF23">
    <property type="entry name" value="ZN(II)2CYS6 TRANSCRIPTION FACTOR (EUROFUNG)"/>
    <property type="match status" value="1"/>
</dbReference>
<accession>A0A8H7U931</accession>
<dbReference type="CDD" id="cd00067">
    <property type="entry name" value="GAL4"/>
    <property type="match status" value="1"/>
</dbReference>
<dbReference type="EMBL" id="JAEPQZ010000022">
    <property type="protein sequence ID" value="KAG2171263.1"/>
    <property type="molecule type" value="Genomic_DNA"/>
</dbReference>
<dbReference type="GO" id="GO:0006351">
    <property type="term" value="P:DNA-templated transcription"/>
    <property type="evidence" value="ECO:0007669"/>
    <property type="project" value="InterPro"/>
</dbReference>
<evidence type="ECO:0000313" key="8">
    <source>
        <dbReference type="EMBL" id="KAG2171263.1"/>
    </source>
</evidence>
<dbReference type="OrthoDB" id="4456959at2759"/>
<dbReference type="SMART" id="SM00066">
    <property type="entry name" value="GAL4"/>
    <property type="match status" value="1"/>
</dbReference>
<keyword evidence="9" id="KW-1185">Reference proteome</keyword>
<comment type="subcellular location">
    <subcellularLocation>
        <location evidence="1">Nucleus</location>
    </subcellularLocation>
</comment>
<name>A0A8H7U931_MORIS</name>
<dbReference type="InterPro" id="IPR050815">
    <property type="entry name" value="TF_fung"/>
</dbReference>
<evidence type="ECO:0000256" key="2">
    <source>
        <dbReference type="ARBA" id="ARBA00022723"/>
    </source>
</evidence>
<dbReference type="PROSITE" id="PS50048">
    <property type="entry name" value="ZN2_CY6_FUNGAL_2"/>
    <property type="match status" value="1"/>
</dbReference>
<dbReference type="InterPro" id="IPR001138">
    <property type="entry name" value="Zn2Cys6_DnaBD"/>
</dbReference>
<dbReference type="InterPro" id="IPR036864">
    <property type="entry name" value="Zn2-C6_fun-type_DNA-bd_sf"/>
</dbReference>
<dbReference type="AlphaFoldDB" id="A0A8H7U931"/>
<proteinExistence type="predicted"/>
<gene>
    <name evidence="8" type="ORF">INT43_002885</name>
</gene>
<organism evidence="8 9">
    <name type="scientific">Mortierella isabellina</name>
    <name type="common">Filamentous fungus</name>
    <name type="synonym">Umbelopsis isabellina</name>
    <dbReference type="NCBI Taxonomy" id="91625"/>
    <lineage>
        <taxon>Eukaryota</taxon>
        <taxon>Fungi</taxon>
        <taxon>Fungi incertae sedis</taxon>
        <taxon>Mucoromycota</taxon>
        <taxon>Mucoromycotina</taxon>
        <taxon>Umbelopsidomycetes</taxon>
        <taxon>Umbelopsidales</taxon>
        <taxon>Umbelopsidaceae</taxon>
        <taxon>Umbelopsis</taxon>
    </lineage>
</organism>
<dbReference type="SMART" id="SM00906">
    <property type="entry name" value="Fungal_trans"/>
    <property type="match status" value="1"/>
</dbReference>
<dbReference type="GO" id="GO:0008270">
    <property type="term" value="F:zinc ion binding"/>
    <property type="evidence" value="ECO:0007669"/>
    <property type="project" value="InterPro"/>
</dbReference>
<keyword evidence="4" id="KW-0804">Transcription</keyword>
<dbReference type="GO" id="GO:0000981">
    <property type="term" value="F:DNA-binding transcription factor activity, RNA polymerase II-specific"/>
    <property type="evidence" value="ECO:0007669"/>
    <property type="project" value="InterPro"/>
</dbReference>
<evidence type="ECO:0000259" key="7">
    <source>
        <dbReference type="PROSITE" id="PS50048"/>
    </source>
</evidence>
<dbReference type="PROSITE" id="PS00463">
    <property type="entry name" value="ZN2_CY6_FUNGAL_1"/>
    <property type="match status" value="1"/>
</dbReference>
<evidence type="ECO:0000256" key="3">
    <source>
        <dbReference type="ARBA" id="ARBA00023015"/>
    </source>
</evidence>
<evidence type="ECO:0000256" key="5">
    <source>
        <dbReference type="ARBA" id="ARBA00023242"/>
    </source>
</evidence>
<reference evidence="8" key="1">
    <citation type="submission" date="2020-12" db="EMBL/GenBank/DDBJ databases">
        <title>Metabolic potential, ecology and presence of endohyphal bacteria is reflected in genomic diversity of Mucoromycotina.</title>
        <authorList>
            <person name="Muszewska A."/>
            <person name="Okrasinska A."/>
            <person name="Steczkiewicz K."/>
            <person name="Drgas O."/>
            <person name="Orlowska M."/>
            <person name="Perlinska-Lenart U."/>
            <person name="Aleksandrzak-Piekarczyk T."/>
            <person name="Szatraj K."/>
            <person name="Zielenkiewicz U."/>
            <person name="Pilsyk S."/>
            <person name="Malc E."/>
            <person name="Mieczkowski P."/>
            <person name="Kruszewska J.S."/>
            <person name="Biernat P."/>
            <person name="Pawlowska J."/>
        </authorList>
    </citation>
    <scope>NUCLEOTIDE SEQUENCE</scope>
    <source>
        <strain evidence="8">WA0000067209</strain>
    </source>
</reference>
<dbReference type="PANTHER" id="PTHR47338">
    <property type="entry name" value="ZN(II)2CYS6 TRANSCRIPTION FACTOR (EUROFUNG)-RELATED"/>
    <property type="match status" value="1"/>
</dbReference>
<dbReference type="Gene3D" id="4.10.240.10">
    <property type="entry name" value="Zn(2)-C6 fungal-type DNA-binding domain"/>
    <property type="match status" value="1"/>
</dbReference>
<comment type="caution">
    <text evidence="8">The sequence shown here is derived from an EMBL/GenBank/DDBJ whole genome shotgun (WGS) entry which is preliminary data.</text>
</comment>